<reference evidence="1" key="1">
    <citation type="submission" date="2023-03" db="EMBL/GenBank/DDBJ databases">
        <title>Chromosome-level genomes of two armyworms, Mythimna separata and Mythimna loreyi, provide insights into the biosynthesis and reception of sex pheromones.</title>
        <authorList>
            <person name="Zhao H."/>
        </authorList>
    </citation>
    <scope>NUCLEOTIDE SEQUENCE</scope>
    <source>
        <strain evidence="1">BeijingLab</strain>
    </source>
</reference>
<organism evidence="1 2">
    <name type="scientific">Mythimna loreyi</name>
    <dbReference type="NCBI Taxonomy" id="667449"/>
    <lineage>
        <taxon>Eukaryota</taxon>
        <taxon>Metazoa</taxon>
        <taxon>Ecdysozoa</taxon>
        <taxon>Arthropoda</taxon>
        <taxon>Hexapoda</taxon>
        <taxon>Insecta</taxon>
        <taxon>Pterygota</taxon>
        <taxon>Neoptera</taxon>
        <taxon>Endopterygota</taxon>
        <taxon>Lepidoptera</taxon>
        <taxon>Glossata</taxon>
        <taxon>Ditrysia</taxon>
        <taxon>Noctuoidea</taxon>
        <taxon>Noctuidae</taxon>
        <taxon>Noctuinae</taxon>
        <taxon>Hadenini</taxon>
        <taxon>Mythimna</taxon>
    </lineage>
</organism>
<sequence length="320" mass="36662">MYSKTLSIFFLIGLLSEFSYGQKENKFFRQDYTYIEASKSFYKMHTAPKNFADAKRGCALEGAGLFYPENTDEAIAVTSFWKTTQPSITWIYAGISASIAKGVFETIDHKLVSKMYNNWHPGEPNDALDIEDCGWMQKDGTFWDGRCDIKYPYICKKTLQTLEWDRNCNKSNLDYTFNKDIGKCYKFHTTPLTWSEAYAVCSAEQSHLAVITKKSEANYLAYLKKSTPEPRAEGNYLRGLFHVGFHNRMKEGWQTVKGTPLTNDAEVWYGQYQPGANDPEQCGAMFFNGLLTQINCDLRSFFICEHEGVSALPGEEENYF</sequence>
<accession>A0ACC2QU79</accession>
<evidence type="ECO:0000313" key="1">
    <source>
        <dbReference type="EMBL" id="KAJ8725746.1"/>
    </source>
</evidence>
<evidence type="ECO:0000313" key="2">
    <source>
        <dbReference type="Proteomes" id="UP001231649"/>
    </source>
</evidence>
<dbReference type="EMBL" id="CM056791">
    <property type="protein sequence ID" value="KAJ8725746.1"/>
    <property type="molecule type" value="Genomic_DNA"/>
</dbReference>
<name>A0ACC2QU79_9NEOP</name>
<comment type="caution">
    <text evidence="1">The sequence shown here is derived from an EMBL/GenBank/DDBJ whole genome shotgun (WGS) entry which is preliminary data.</text>
</comment>
<keyword evidence="2" id="KW-1185">Reference proteome</keyword>
<protein>
    <submittedName>
        <fullName evidence="1">Uncharacterized protein</fullName>
    </submittedName>
</protein>
<proteinExistence type="predicted"/>
<dbReference type="Proteomes" id="UP001231649">
    <property type="component" value="Chromosome 15"/>
</dbReference>
<gene>
    <name evidence="1" type="ORF">PYW08_003929</name>
</gene>